<dbReference type="PANTHER" id="PTHR45825">
    <property type="entry name" value="GRANULE-BOUND STARCH SYNTHASE 1, CHLOROPLASTIC/AMYLOPLASTIC"/>
    <property type="match status" value="1"/>
</dbReference>
<proteinExistence type="predicted"/>
<sequence length="1032" mass="107568">MRLRLLRDRAELQRSAQALRAKDEELTRRERSSASWREQKLQWERDASDLRGKLASCEDKQRREGLELKGRLAASEAQREREYQVYEREVALLTQAADEARLEDRDGLLRELTEVRQELGLREQDAELQRQRVDFTACLEEAGQAAGQARERLGAAAVSRAELDGSVLLGGGGGGSSASRQRRMKASSGISAGNGTAESLPDEATVRMSGNWNRSLPAAAGLPAAPSSAGAPPAAGSSASIGFGGAAAAALEKMRALEEQLQVWQKPSSQLCPHPPSNSCELPAAQSGKGPGDQALPVANSSWRGSLSHPAMYEGGPLDVEALDNSRLSEAWPGHLHRGEVTSLPQEGTSFSGFRAPAPSGGRSGCLEDSGVAVANRAAKDPTPATKASAAALAAPGAPAPEVRAAPSASKGPSAAPTAAGAKKESGSSSETTLVGKAAALVAGAPKASASGTPAAAAPKAASAGAGRGTPKTAASVHFVSPASAAAVVEESRETLSAVQRIALTGSAVARGTGAKAEPPAQPKAKATAAPPAAASAPQVRARAPDQSPPLAASAAVLGIVSGKPAPAVGGGMTTNGYPGATATVGPARTFAATAAPLIPAPTAKAADGSLLEVPQKGPAAVAVGRAIAAGLTPALQLGSGKARAPISKKFQVCFITSEVAPFSKTGGLGEAMDGLPTAMAALGHRVMVIAPRYDQYQDAWDTGYWSTVPMGGKDEPVHFFHCFKQKVDLVFVDHPTFGERVDGLSGSKLYGPEWGKDFADNQARFAYFCKAALKAIQELQLGGFAYGDECVVVANDWHSALVPMFIHAEKSANPSKWAATKTTFLCHNAVFQGRFQREDGLAEILGVPEHYVESITFKMPLQVGKYNEKIQCVNTMAAGLRYADRVLTVSPTYARECSTDPDKGVELEDLFALGKVTGILNGVKEGVSPADQNFVTKTMMTCGTFTAATAAFAKDMLKASYRAQNNLPSIHGPLMCFIGRLDAQKGYDLLLEALIDVLEDTEMQIVIVGAGRADLVAQTRATRICLKLFYI</sequence>
<feature type="domain" description="Starch synthase catalytic" evidence="5">
    <location>
        <begin position="652"/>
        <end position="911"/>
    </location>
</feature>
<keyword evidence="1" id="KW-0328">Glycosyltransferase</keyword>
<reference evidence="6" key="1">
    <citation type="submission" date="2021-02" db="EMBL/GenBank/DDBJ databases">
        <authorList>
            <person name="Dougan E. K."/>
            <person name="Rhodes N."/>
            <person name="Thang M."/>
            <person name="Chan C."/>
        </authorList>
    </citation>
    <scope>NUCLEOTIDE SEQUENCE</scope>
</reference>
<keyword evidence="2" id="KW-0808">Transferase</keyword>
<evidence type="ECO:0000256" key="2">
    <source>
        <dbReference type="ARBA" id="ARBA00022679"/>
    </source>
</evidence>
<feature type="compositionally biased region" description="Low complexity" evidence="4">
    <location>
        <begin position="515"/>
        <end position="542"/>
    </location>
</feature>
<gene>
    <name evidence="6" type="ORF">PGLA2088_LOCUS37802</name>
</gene>
<evidence type="ECO:0000256" key="4">
    <source>
        <dbReference type="SAM" id="MobiDB-lite"/>
    </source>
</evidence>
<accession>A0A813KWZ0</accession>
<organism evidence="6 7">
    <name type="scientific">Polarella glacialis</name>
    <name type="common">Dinoflagellate</name>
    <dbReference type="NCBI Taxonomy" id="89957"/>
    <lineage>
        <taxon>Eukaryota</taxon>
        <taxon>Sar</taxon>
        <taxon>Alveolata</taxon>
        <taxon>Dinophyceae</taxon>
        <taxon>Suessiales</taxon>
        <taxon>Suessiaceae</taxon>
        <taxon>Polarella</taxon>
    </lineage>
</organism>
<dbReference type="SUPFAM" id="SSF53756">
    <property type="entry name" value="UDP-Glycosyltransferase/glycogen phosphorylase"/>
    <property type="match status" value="1"/>
</dbReference>
<dbReference type="GO" id="GO:0016757">
    <property type="term" value="F:glycosyltransferase activity"/>
    <property type="evidence" value="ECO:0007669"/>
    <property type="project" value="UniProtKB-KW"/>
</dbReference>
<feature type="region of interest" description="Disordered" evidence="4">
    <location>
        <begin position="511"/>
        <end position="547"/>
    </location>
</feature>
<evidence type="ECO:0000313" key="6">
    <source>
        <dbReference type="EMBL" id="CAE8714053.1"/>
    </source>
</evidence>
<dbReference type="PANTHER" id="PTHR45825:SF3">
    <property type="entry name" value="GRANULE-BOUND STARCH SYNTHASE 1, CHLOROPLASTIC_AMYLOPLASTIC"/>
    <property type="match status" value="1"/>
</dbReference>
<feature type="region of interest" description="Disordered" evidence="4">
    <location>
        <begin position="169"/>
        <end position="201"/>
    </location>
</feature>
<feature type="compositionally biased region" description="Polar residues" evidence="4">
    <location>
        <begin position="188"/>
        <end position="197"/>
    </location>
</feature>
<dbReference type="Proteomes" id="UP000626109">
    <property type="component" value="Unassembled WGS sequence"/>
</dbReference>
<dbReference type="EMBL" id="CAJNNW010032564">
    <property type="protein sequence ID" value="CAE8714053.1"/>
    <property type="molecule type" value="Genomic_DNA"/>
</dbReference>
<dbReference type="InterPro" id="IPR013534">
    <property type="entry name" value="Starch_synth_cat_dom"/>
</dbReference>
<dbReference type="Pfam" id="PF08323">
    <property type="entry name" value="Glyco_transf_5"/>
    <property type="match status" value="1"/>
</dbReference>
<evidence type="ECO:0000259" key="5">
    <source>
        <dbReference type="Pfam" id="PF08323"/>
    </source>
</evidence>
<feature type="compositionally biased region" description="Low complexity" evidence="4">
    <location>
        <begin position="381"/>
        <end position="431"/>
    </location>
</feature>
<feature type="coiled-coil region" evidence="3">
    <location>
        <begin position="2"/>
        <end position="29"/>
    </location>
</feature>
<dbReference type="Gene3D" id="3.40.50.2000">
    <property type="entry name" value="Glycogen Phosphorylase B"/>
    <property type="match status" value="2"/>
</dbReference>
<comment type="caution">
    <text evidence="6">The sequence shown here is derived from an EMBL/GenBank/DDBJ whole genome shotgun (WGS) entry which is preliminary data.</text>
</comment>
<evidence type="ECO:0000313" key="7">
    <source>
        <dbReference type="Proteomes" id="UP000626109"/>
    </source>
</evidence>
<name>A0A813KWZ0_POLGL</name>
<evidence type="ECO:0000256" key="1">
    <source>
        <dbReference type="ARBA" id="ARBA00022676"/>
    </source>
</evidence>
<keyword evidence="3" id="KW-0175">Coiled coil</keyword>
<evidence type="ECO:0000256" key="3">
    <source>
        <dbReference type="SAM" id="Coils"/>
    </source>
</evidence>
<protein>
    <recommendedName>
        <fullName evidence="5">Starch synthase catalytic domain-containing protein</fullName>
    </recommendedName>
</protein>
<dbReference type="AlphaFoldDB" id="A0A813KWZ0"/>
<feature type="compositionally biased region" description="Polar residues" evidence="4">
    <location>
        <begin position="343"/>
        <end position="352"/>
    </location>
</feature>
<feature type="region of interest" description="Disordered" evidence="4">
    <location>
        <begin position="267"/>
        <end position="294"/>
    </location>
</feature>
<feature type="region of interest" description="Disordered" evidence="4">
    <location>
        <begin position="340"/>
        <end position="431"/>
    </location>
</feature>